<reference evidence="7" key="1">
    <citation type="submission" date="2020-10" db="EMBL/GenBank/DDBJ databases">
        <authorList>
            <person name="Han B."/>
            <person name="Lu T."/>
            <person name="Zhao Q."/>
            <person name="Huang X."/>
            <person name="Zhao Y."/>
        </authorList>
    </citation>
    <scope>NUCLEOTIDE SEQUENCE</scope>
</reference>
<feature type="domain" description="HAT C-terminal dimerisation" evidence="6">
    <location>
        <begin position="216"/>
        <end position="298"/>
    </location>
</feature>
<evidence type="ECO:0000313" key="7">
    <source>
        <dbReference type="EMBL" id="CAD6246895.1"/>
    </source>
</evidence>
<accession>A0A811PQP7</accession>
<gene>
    <name evidence="7" type="ORF">NCGR_LOCUS31131</name>
</gene>
<keyword evidence="5" id="KW-0539">Nucleus</keyword>
<sequence>MDHYLDDNDSDDMQAGVPSVVDTFKYKRSKIWDIYKPVTVNGLTNTAECHYCGARYSCKDGGGGQLWRHYRKCRAKDGLGPSQEQQDAAGLQHASPTNLDRIIHFKDARALDSESGPFNVIWEAIRDWNLDRKLFSLTCVSEIRNDERTSNLKDFLIQRKCFPIGGELCNTACLDDKPSVDTSICETRDVQVGGFYRDSLEDPDKHLNVQSQISTELNKYLDDDLVPRNDDFNIMNWWMSNSAKYPTLSVMARDILAMPGSAVHCEAALSSVGPGISKQWSKLNIKTIEALVCIRDWIK</sequence>
<dbReference type="EMBL" id="CAJGYO010000007">
    <property type="protein sequence ID" value="CAD6246895.1"/>
    <property type="molecule type" value="Genomic_DNA"/>
</dbReference>
<dbReference type="Proteomes" id="UP000604825">
    <property type="component" value="Unassembled WGS sequence"/>
</dbReference>
<protein>
    <recommendedName>
        <fullName evidence="6">HAT C-terminal dimerisation domain-containing protein</fullName>
    </recommendedName>
</protein>
<dbReference type="GO" id="GO:0046983">
    <property type="term" value="F:protein dimerization activity"/>
    <property type="evidence" value="ECO:0007669"/>
    <property type="project" value="InterPro"/>
</dbReference>
<evidence type="ECO:0000256" key="1">
    <source>
        <dbReference type="ARBA" id="ARBA00004123"/>
    </source>
</evidence>
<name>A0A811PQP7_9POAL</name>
<comment type="caution">
    <text evidence="7">The sequence shown here is derived from an EMBL/GenBank/DDBJ whole genome shotgun (WGS) entry which is preliminary data.</text>
</comment>
<evidence type="ECO:0000256" key="2">
    <source>
        <dbReference type="ARBA" id="ARBA00022723"/>
    </source>
</evidence>
<dbReference type="PANTHER" id="PTHR46481:SF10">
    <property type="entry name" value="ZINC FINGER BED DOMAIN-CONTAINING PROTEIN 39"/>
    <property type="match status" value="1"/>
</dbReference>
<evidence type="ECO:0000256" key="4">
    <source>
        <dbReference type="ARBA" id="ARBA00022833"/>
    </source>
</evidence>
<dbReference type="SMART" id="SM00614">
    <property type="entry name" value="ZnF_BED"/>
    <property type="match status" value="1"/>
</dbReference>
<dbReference type="InterPro" id="IPR008906">
    <property type="entry name" value="HATC_C_dom"/>
</dbReference>
<dbReference type="InterPro" id="IPR036236">
    <property type="entry name" value="Znf_C2H2_sf"/>
</dbReference>
<evidence type="ECO:0000256" key="3">
    <source>
        <dbReference type="ARBA" id="ARBA00022771"/>
    </source>
</evidence>
<dbReference type="GO" id="GO:0008270">
    <property type="term" value="F:zinc ion binding"/>
    <property type="evidence" value="ECO:0007669"/>
    <property type="project" value="UniProtKB-KW"/>
</dbReference>
<keyword evidence="8" id="KW-1185">Reference proteome</keyword>
<evidence type="ECO:0000256" key="5">
    <source>
        <dbReference type="ARBA" id="ARBA00023242"/>
    </source>
</evidence>
<keyword evidence="4" id="KW-0862">Zinc</keyword>
<proteinExistence type="predicted"/>
<dbReference type="SUPFAM" id="SSF53098">
    <property type="entry name" value="Ribonuclease H-like"/>
    <property type="match status" value="1"/>
</dbReference>
<dbReference type="OrthoDB" id="851318at2759"/>
<evidence type="ECO:0000313" key="8">
    <source>
        <dbReference type="Proteomes" id="UP000604825"/>
    </source>
</evidence>
<dbReference type="GO" id="GO:0005634">
    <property type="term" value="C:nucleus"/>
    <property type="evidence" value="ECO:0007669"/>
    <property type="project" value="UniProtKB-SubCell"/>
</dbReference>
<dbReference type="InterPro" id="IPR012337">
    <property type="entry name" value="RNaseH-like_sf"/>
</dbReference>
<evidence type="ECO:0000259" key="6">
    <source>
        <dbReference type="Pfam" id="PF05699"/>
    </source>
</evidence>
<dbReference type="InterPro" id="IPR052035">
    <property type="entry name" value="ZnF_BED_domain_contain"/>
</dbReference>
<dbReference type="SUPFAM" id="SSF57667">
    <property type="entry name" value="beta-beta-alpha zinc fingers"/>
    <property type="match status" value="1"/>
</dbReference>
<dbReference type="AlphaFoldDB" id="A0A811PQP7"/>
<keyword evidence="2" id="KW-0479">Metal-binding</keyword>
<dbReference type="PANTHER" id="PTHR46481">
    <property type="entry name" value="ZINC FINGER BED DOMAIN-CONTAINING PROTEIN 4"/>
    <property type="match status" value="1"/>
</dbReference>
<organism evidence="7 8">
    <name type="scientific">Miscanthus lutarioriparius</name>
    <dbReference type="NCBI Taxonomy" id="422564"/>
    <lineage>
        <taxon>Eukaryota</taxon>
        <taxon>Viridiplantae</taxon>
        <taxon>Streptophyta</taxon>
        <taxon>Embryophyta</taxon>
        <taxon>Tracheophyta</taxon>
        <taxon>Spermatophyta</taxon>
        <taxon>Magnoliopsida</taxon>
        <taxon>Liliopsida</taxon>
        <taxon>Poales</taxon>
        <taxon>Poaceae</taxon>
        <taxon>PACMAD clade</taxon>
        <taxon>Panicoideae</taxon>
        <taxon>Andropogonodae</taxon>
        <taxon>Andropogoneae</taxon>
        <taxon>Saccharinae</taxon>
        <taxon>Miscanthus</taxon>
    </lineage>
</organism>
<keyword evidence="3" id="KW-0863">Zinc-finger</keyword>
<comment type="subcellular location">
    <subcellularLocation>
        <location evidence="1">Nucleus</location>
    </subcellularLocation>
</comment>
<dbReference type="Pfam" id="PF05699">
    <property type="entry name" value="Dimer_Tnp_hAT"/>
    <property type="match status" value="1"/>
</dbReference>